<dbReference type="SUPFAM" id="SSF47923">
    <property type="entry name" value="Ypt/Rab-GAP domain of gyp1p"/>
    <property type="match status" value="1"/>
</dbReference>
<sequence>MLVSHHLKGEFSRVTPNRAIRGDGCTTLPNILVKEAVQLDVPRVWDMFLCDGVKIIFRVGLVSLKFLLGTRISSRPVRVSMKPWRSSERLIPDTCRRAS</sequence>
<gene>
    <name evidence="1" type="ORF">AMELA_G00177870</name>
</gene>
<proteinExistence type="predicted"/>
<keyword evidence="2" id="KW-1185">Reference proteome</keyword>
<accession>A0A7J6ABM4</accession>
<dbReference type="InterPro" id="IPR035969">
    <property type="entry name" value="Rab-GAP_TBC_sf"/>
</dbReference>
<dbReference type="Proteomes" id="UP000593565">
    <property type="component" value="Unassembled WGS sequence"/>
</dbReference>
<protein>
    <submittedName>
        <fullName evidence="1">Uncharacterized protein</fullName>
    </submittedName>
</protein>
<organism evidence="1 2">
    <name type="scientific">Ameiurus melas</name>
    <name type="common">Black bullhead</name>
    <name type="synonym">Silurus melas</name>
    <dbReference type="NCBI Taxonomy" id="219545"/>
    <lineage>
        <taxon>Eukaryota</taxon>
        <taxon>Metazoa</taxon>
        <taxon>Chordata</taxon>
        <taxon>Craniata</taxon>
        <taxon>Vertebrata</taxon>
        <taxon>Euteleostomi</taxon>
        <taxon>Actinopterygii</taxon>
        <taxon>Neopterygii</taxon>
        <taxon>Teleostei</taxon>
        <taxon>Ostariophysi</taxon>
        <taxon>Siluriformes</taxon>
        <taxon>Ictaluridae</taxon>
        <taxon>Ameiurus</taxon>
    </lineage>
</organism>
<dbReference type="AlphaFoldDB" id="A0A7J6ABM4"/>
<name>A0A7J6ABM4_AMEME</name>
<evidence type="ECO:0000313" key="2">
    <source>
        <dbReference type="Proteomes" id="UP000593565"/>
    </source>
</evidence>
<comment type="caution">
    <text evidence="1">The sequence shown here is derived from an EMBL/GenBank/DDBJ whole genome shotgun (WGS) entry which is preliminary data.</text>
</comment>
<dbReference type="EMBL" id="JAAGNN010000015">
    <property type="protein sequence ID" value="KAF4079427.1"/>
    <property type="molecule type" value="Genomic_DNA"/>
</dbReference>
<evidence type="ECO:0000313" key="1">
    <source>
        <dbReference type="EMBL" id="KAF4079427.1"/>
    </source>
</evidence>
<reference evidence="1 2" key="1">
    <citation type="submission" date="2020-02" db="EMBL/GenBank/DDBJ databases">
        <title>A chromosome-scale genome assembly of the black bullhead catfish (Ameiurus melas).</title>
        <authorList>
            <person name="Wen M."/>
            <person name="Zham M."/>
            <person name="Cabau C."/>
            <person name="Klopp C."/>
            <person name="Donnadieu C."/>
            <person name="Roques C."/>
            <person name="Bouchez O."/>
            <person name="Lampietro C."/>
            <person name="Jouanno E."/>
            <person name="Herpin A."/>
            <person name="Louis A."/>
            <person name="Berthelot C."/>
            <person name="Parey E."/>
            <person name="Roest-Crollius H."/>
            <person name="Braasch I."/>
            <person name="Postlethwait J."/>
            <person name="Robinson-Rechavi M."/>
            <person name="Echchiki A."/>
            <person name="Begum T."/>
            <person name="Montfort J."/>
            <person name="Schartl M."/>
            <person name="Bobe J."/>
            <person name="Guiguen Y."/>
        </authorList>
    </citation>
    <scope>NUCLEOTIDE SEQUENCE [LARGE SCALE GENOMIC DNA]</scope>
    <source>
        <strain evidence="1">M_S1</strain>
        <tissue evidence="1">Blood</tissue>
    </source>
</reference>
<dbReference type="Gene3D" id="1.10.472.80">
    <property type="entry name" value="Ypt/Rab-GAP domain of gyp1p, domain 3"/>
    <property type="match status" value="1"/>
</dbReference>